<keyword evidence="9" id="KW-0028">Amino-acid biosynthesis</keyword>
<dbReference type="HAMAP" id="MF_00173">
    <property type="entry name" value="Arg_repressor"/>
    <property type="match status" value="1"/>
</dbReference>
<feature type="domain" description="Arginine repressor DNA-binding" evidence="10">
    <location>
        <begin position="2"/>
        <end position="55"/>
    </location>
</feature>
<dbReference type="Pfam" id="PF02863">
    <property type="entry name" value="Arg_repressor_C"/>
    <property type="match status" value="1"/>
</dbReference>
<dbReference type="Gene3D" id="1.10.10.10">
    <property type="entry name" value="Winged helix-like DNA-binding domain superfamily/Winged helix DNA-binding domain"/>
    <property type="match status" value="1"/>
</dbReference>
<accession>A0A0Q1E0B7</accession>
<dbReference type="Pfam" id="PF01316">
    <property type="entry name" value="Arg_repressor"/>
    <property type="match status" value="1"/>
</dbReference>
<dbReference type="InterPro" id="IPR001669">
    <property type="entry name" value="Arg_repress"/>
</dbReference>
<evidence type="ECO:0000256" key="2">
    <source>
        <dbReference type="ARBA" id="ARBA00004496"/>
    </source>
</evidence>
<name>A0A0Q1E0B7_9CORY</name>
<comment type="similarity">
    <text evidence="3 9">Belongs to the ArgR family.</text>
</comment>
<dbReference type="EMBL" id="LKEV01000005">
    <property type="protein sequence ID" value="KQB85921.1"/>
    <property type="molecule type" value="Genomic_DNA"/>
</dbReference>
<dbReference type="GO" id="GO:0005737">
    <property type="term" value="C:cytoplasm"/>
    <property type="evidence" value="ECO:0007669"/>
    <property type="project" value="UniProtKB-SubCell"/>
</dbReference>
<keyword evidence="13" id="KW-1185">Reference proteome</keyword>
<evidence type="ECO:0000256" key="7">
    <source>
        <dbReference type="ARBA" id="ARBA00023125"/>
    </source>
</evidence>
<evidence type="ECO:0000256" key="8">
    <source>
        <dbReference type="ARBA" id="ARBA00023163"/>
    </source>
</evidence>
<dbReference type="PANTHER" id="PTHR34471">
    <property type="entry name" value="ARGININE REPRESSOR"/>
    <property type="match status" value="1"/>
</dbReference>
<dbReference type="InterPro" id="IPR020899">
    <property type="entry name" value="Arg_repress_C"/>
</dbReference>
<sequence length="143" mass="15546">MIIRLVKENEVTSQAQLSDLLKEVGVKVAQATLSRDLEELGVRKVKNSAGHAVYMQCEADAAWHCAGPRERLRKLLARTLVDLETVRFGVVLRTPPGAAQYLASGIDTAGLPEVVGTIAGDDTILVVAREPLTGEDLRRVFIQ</sequence>
<dbReference type="GO" id="GO:0003677">
    <property type="term" value="F:DNA binding"/>
    <property type="evidence" value="ECO:0007669"/>
    <property type="project" value="UniProtKB-KW"/>
</dbReference>
<evidence type="ECO:0000256" key="9">
    <source>
        <dbReference type="HAMAP-Rule" id="MF_00173"/>
    </source>
</evidence>
<keyword evidence="7 9" id="KW-0238">DNA-binding</keyword>
<keyword evidence="4 9" id="KW-0963">Cytoplasm</keyword>
<keyword evidence="8 9" id="KW-0804">Transcription</keyword>
<evidence type="ECO:0000313" key="13">
    <source>
        <dbReference type="Proteomes" id="UP000050488"/>
    </source>
</evidence>
<keyword evidence="9" id="KW-0055">Arginine biosynthesis</keyword>
<evidence type="ECO:0000256" key="3">
    <source>
        <dbReference type="ARBA" id="ARBA00008316"/>
    </source>
</evidence>
<comment type="caution">
    <text evidence="12">The sequence shown here is derived from an EMBL/GenBank/DDBJ whole genome shotgun (WGS) entry which is preliminary data.</text>
</comment>
<dbReference type="InterPro" id="IPR036390">
    <property type="entry name" value="WH_DNA-bd_sf"/>
</dbReference>
<dbReference type="GO" id="GO:0034618">
    <property type="term" value="F:arginine binding"/>
    <property type="evidence" value="ECO:0007669"/>
    <property type="project" value="InterPro"/>
</dbReference>
<keyword evidence="6 9" id="KW-0805">Transcription regulation</keyword>
<evidence type="ECO:0000256" key="5">
    <source>
        <dbReference type="ARBA" id="ARBA00022491"/>
    </source>
</evidence>
<dbReference type="AlphaFoldDB" id="A0A0Q1E0B7"/>
<protein>
    <recommendedName>
        <fullName evidence="9">Arginine repressor</fullName>
    </recommendedName>
</protein>
<dbReference type="GO" id="GO:0006526">
    <property type="term" value="P:L-arginine biosynthetic process"/>
    <property type="evidence" value="ECO:0007669"/>
    <property type="project" value="UniProtKB-UniPathway"/>
</dbReference>
<dbReference type="Gene3D" id="3.30.1360.40">
    <property type="match status" value="1"/>
</dbReference>
<dbReference type="PATRIC" id="fig|1544413.3.peg.1666"/>
<evidence type="ECO:0000259" key="11">
    <source>
        <dbReference type="Pfam" id="PF02863"/>
    </source>
</evidence>
<comment type="pathway">
    <text evidence="9">Amino-acid biosynthesis; L-arginine biosynthesis [regulation].</text>
</comment>
<dbReference type="GO" id="GO:0051259">
    <property type="term" value="P:protein complex oligomerization"/>
    <property type="evidence" value="ECO:0007669"/>
    <property type="project" value="InterPro"/>
</dbReference>
<dbReference type="InterPro" id="IPR036251">
    <property type="entry name" value="Arg_repress_C_sf"/>
</dbReference>
<gene>
    <name evidence="12" type="primary">argR_2</name>
    <name evidence="9" type="synonym">argR</name>
    <name evidence="12" type="ORF">Clow_01662</name>
</gene>
<reference evidence="12 13" key="1">
    <citation type="submission" date="2015-10" db="EMBL/GenBank/DDBJ databases">
        <title>Corynebacteirum lowii and Corynebacterium oculi species nova, derived from human clinical disease and and emended description of Corynebacterium mastiditis.</title>
        <authorList>
            <person name="Bernard K."/>
            <person name="Pacheco A.L."/>
            <person name="Mcdougall C."/>
            <person name="Burtx T."/>
            <person name="Weibe D."/>
            <person name="Tyler S."/>
            <person name="Olson A.B."/>
            <person name="Cnockaert M."/>
            <person name="Eguchi H."/>
            <person name="Kuwahara T."/>
            <person name="Nakayama-Imaohji H."/>
            <person name="Boudewijins M."/>
            <person name="Van Hoecke F."/>
            <person name="Bernier A.-M."/>
            <person name="Vandamme P."/>
        </authorList>
    </citation>
    <scope>NUCLEOTIDE SEQUENCE [LARGE SCALE GENOMIC DNA]</scope>
    <source>
        <strain evidence="12 13">NML 130206</strain>
    </source>
</reference>
<dbReference type="SUPFAM" id="SSF55252">
    <property type="entry name" value="C-terminal domain of arginine repressor"/>
    <property type="match status" value="1"/>
</dbReference>
<comment type="subcellular location">
    <subcellularLocation>
        <location evidence="2 9">Cytoplasm</location>
    </subcellularLocation>
</comment>
<proteinExistence type="inferred from homology"/>
<dbReference type="PANTHER" id="PTHR34471:SF1">
    <property type="entry name" value="ARGININE REPRESSOR"/>
    <property type="match status" value="1"/>
</dbReference>
<keyword evidence="5 9" id="KW-0678">Repressor</keyword>
<organism evidence="12 13">
    <name type="scientific">Corynebacterium lowii</name>
    <dbReference type="NCBI Taxonomy" id="1544413"/>
    <lineage>
        <taxon>Bacteria</taxon>
        <taxon>Bacillati</taxon>
        <taxon>Actinomycetota</taxon>
        <taxon>Actinomycetes</taxon>
        <taxon>Mycobacteriales</taxon>
        <taxon>Corynebacteriaceae</taxon>
        <taxon>Corynebacterium</taxon>
    </lineage>
</organism>
<evidence type="ECO:0000313" key="12">
    <source>
        <dbReference type="EMBL" id="KQB85921.1"/>
    </source>
</evidence>
<evidence type="ECO:0000256" key="1">
    <source>
        <dbReference type="ARBA" id="ARBA00002095"/>
    </source>
</evidence>
<dbReference type="Proteomes" id="UP000050488">
    <property type="component" value="Unassembled WGS sequence"/>
</dbReference>
<dbReference type="InterPro" id="IPR036388">
    <property type="entry name" value="WH-like_DNA-bd_sf"/>
</dbReference>
<comment type="function">
    <text evidence="1 9">Regulates arginine biosynthesis genes.</text>
</comment>
<dbReference type="GO" id="GO:1900079">
    <property type="term" value="P:regulation of arginine biosynthetic process"/>
    <property type="evidence" value="ECO:0007669"/>
    <property type="project" value="UniProtKB-UniRule"/>
</dbReference>
<evidence type="ECO:0000256" key="6">
    <source>
        <dbReference type="ARBA" id="ARBA00023015"/>
    </source>
</evidence>
<dbReference type="InterPro" id="IPR020900">
    <property type="entry name" value="Arg_repress_DNA-bd"/>
</dbReference>
<dbReference type="SUPFAM" id="SSF46785">
    <property type="entry name" value="Winged helix' DNA-binding domain"/>
    <property type="match status" value="1"/>
</dbReference>
<dbReference type="GO" id="GO:0003700">
    <property type="term" value="F:DNA-binding transcription factor activity"/>
    <property type="evidence" value="ECO:0007669"/>
    <property type="project" value="UniProtKB-UniRule"/>
</dbReference>
<evidence type="ECO:0000256" key="4">
    <source>
        <dbReference type="ARBA" id="ARBA00022490"/>
    </source>
</evidence>
<evidence type="ECO:0000259" key="10">
    <source>
        <dbReference type="Pfam" id="PF01316"/>
    </source>
</evidence>
<dbReference type="PRINTS" id="PR01467">
    <property type="entry name" value="ARGREPRESSOR"/>
</dbReference>
<feature type="domain" description="Arginine repressor C-terminal" evidence="11">
    <location>
        <begin position="77"/>
        <end position="140"/>
    </location>
</feature>
<dbReference type="UniPathway" id="UPA00068"/>
<dbReference type="STRING" id="1544413.Clow_01662"/>